<organism evidence="2 3">
    <name type="scientific">Xylanibacter ruminicola</name>
    <name type="common">Prevotella ruminicola</name>
    <dbReference type="NCBI Taxonomy" id="839"/>
    <lineage>
        <taxon>Bacteria</taxon>
        <taxon>Pseudomonadati</taxon>
        <taxon>Bacteroidota</taxon>
        <taxon>Bacteroidia</taxon>
        <taxon>Bacteroidales</taxon>
        <taxon>Prevotellaceae</taxon>
        <taxon>Xylanibacter</taxon>
    </lineage>
</organism>
<dbReference type="SUPFAM" id="SSF51182">
    <property type="entry name" value="RmlC-like cupins"/>
    <property type="match status" value="1"/>
</dbReference>
<evidence type="ECO:0000313" key="3">
    <source>
        <dbReference type="Proteomes" id="UP000806522"/>
    </source>
</evidence>
<dbReference type="AlphaFoldDB" id="A0A9D5SBD1"/>
<dbReference type="InterPro" id="IPR027565">
    <property type="entry name" value="Cupin_WbuC"/>
</dbReference>
<dbReference type="InterPro" id="IPR046058">
    <property type="entry name" value="WbuC_cupin"/>
</dbReference>
<evidence type="ECO:0000313" key="2">
    <source>
        <dbReference type="EMBL" id="MBE6270560.1"/>
    </source>
</evidence>
<name>A0A9D5SBD1_XYLRU</name>
<dbReference type="Pfam" id="PF19480">
    <property type="entry name" value="DUF6016"/>
    <property type="match status" value="1"/>
</dbReference>
<feature type="domain" description="Cupin fold metalloprotein WbuC cupin" evidence="1">
    <location>
        <begin position="3"/>
        <end position="76"/>
    </location>
</feature>
<gene>
    <name evidence="2" type="ORF">E7101_06365</name>
</gene>
<dbReference type="InterPro" id="IPR011051">
    <property type="entry name" value="RmlC_Cupin_sf"/>
</dbReference>
<comment type="caution">
    <text evidence="2">The sequence shown here is derived from an EMBL/GenBank/DDBJ whole genome shotgun (WGS) entry which is preliminary data.</text>
</comment>
<dbReference type="Proteomes" id="UP000806522">
    <property type="component" value="Unassembled WGS sequence"/>
</dbReference>
<reference evidence="2" key="1">
    <citation type="submission" date="2019-04" db="EMBL/GenBank/DDBJ databases">
        <title>Evolution of Biomass-Degrading Anaerobic Consortia Revealed by Metagenomics.</title>
        <authorList>
            <person name="Peng X."/>
        </authorList>
    </citation>
    <scope>NUCLEOTIDE SEQUENCE</scope>
    <source>
        <strain evidence="2">SIG140</strain>
    </source>
</reference>
<protein>
    <submittedName>
        <fullName evidence="2">Cupin fold metalloprotein, WbuC family</fullName>
    </submittedName>
</protein>
<proteinExistence type="predicted"/>
<dbReference type="NCBIfam" id="TIGR04366">
    <property type="entry name" value="cupin_WbuC"/>
    <property type="match status" value="1"/>
</dbReference>
<sequence length="138" mass="15563">MTITKELLEKLFEEAKGNPRLRTNLDLRTSAEDGSQRMLNAMLPGTEVAIHRHPMSNENVILIKGRLDEVLYEEVTSSDGKVSLKETERIHLCPEEGVYGCQVPKGVWHTVEVLEPSVIYEGKDKKYGEDGSETYPSM</sequence>
<accession>A0A9D5SBD1</accession>
<evidence type="ECO:0000259" key="1">
    <source>
        <dbReference type="Pfam" id="PF19480"/>
    </source>
</evidence>
<dbReference type="InterPro" id="IPR014710">
    <property type="entry name" value="RmlC-like_jellyroll"/>
</dbReference>
<dbReference type="Gene3D" id="2.60.120.10">
    <property type="entry name" value="Jelly Rolls"/>
    <property type="match status" value="1"/>
</dbReference>
<dbReference type="EMBL" id="SUYC01000005">
    <property type="protein sequence ID" value="MBE6270560.1"/>
    <property type="molecule type" value="Genomic_DNA"/>
</dbReference>